<protein>
    <submittedName>
        <fullName evidence="3">Viral A-type inclusion protein</fullName>
    </submittedName>
</protein>
<feature type="compositionally biased region" description="Polar residues" evidence="2">
    <location>
        <begin position="80"/>
        <end position="110"/>
    </location>
</feature>
<feature type="region of interest" description="Disordered" evidence="2">
    <location>
        <begin position="76"/>
        <end position="119"/>
    </location>
</feature>
<feature type="coiled-coil region" evidence="1">
    <location>
        <begin position="39"/>
        <end position="73"/>
    </location>
</feature>
<organism evidence="3 4">
    <name type="scientific">Reticulomyxa filosa</name>
    <dbReference type="NCBI Taxonomy" id="46433"/>
    <lineage>
        <taxon>Eukaryota</taxon>
        <taxon>Sar</taxon>
        <taxon>Rhizaria</taxon>
        <taxon>Retaria</taxon>
        <taxon>Foraminifera</taxon>
        <taxon>Monothalamids</taxon>
        <taxon>Reticulomyxidae</taxon>
        <taxon>Reticulomyxa</taxon>
    </lineage>
</organism>
<reference evidence="3 4" key="1">
    <citation type="journal article" date="2013" name="Curr. Biol.">
        <title>The Genome of the Foraminiferan Reticulomyxa filosa.</title>
        <authorList>
            <person name="Glockner G."/>
            <person name="Hulsmann N."/>
            <person name="Schleicher M."/>
            <person name="Noegel A.A."/>
            <person name="Eichinger L."/>
            <person name="Gallinger C."/>
            <person name="Pawlowski J."/>
            <person name="Sierra R."/>
            <person name="Euteneuer U."/>
            <person name="Pillet L."/>
            <person name="Moustafa A."/>
            <person name="Platzer M."/>
            <person name="Groth M."/>
            <person name="Szafranski K."/>
            <person name="Schliwa M."/>
        </authorList>
    </citation>
    <scope>NUCLEOTIDE SEQUENCE [LARGE SCALE GENOMIC DNA]</scope>
</reference>
<accession>X6N754</accession>
<sequence length="391" mass="44540">MQSTYLKGNNEIVEKTDQHKEEPNEEKKAVSDSVQDKVFLELQKQLELHQVLLESLSEKIRLLQLDHQILLENKKDQNSKTDQLPDSSKTPDLANNTSDKALQKGSKTNNPDPPKDLLTEVPVSESRSLQQMKEENDKIQNLTSAKDLQEESNLVKRFLPQVKTSSLSNLTPAEEKDFKNTLQTYKTWIVNNTNDISFLKQQFLELSPGTVPPLKSSDENIQKPVKRLSNHISTKQPVLNKFVIHENALKDLQNKINQKADRSYVDQLMRSAYTSRENALLSGKMLEGQKCISCDRPAQVIPWVQSQYTPPAFNAHIRPKSSWSKSNSTGTYFLPTIVNNAESKASTMRTPEKERLLSPELILSSLGDKNHKSSHNLAYFEFPFLASFFLY</sequence>
<evidence type="ECO:0000256" key="2">
    <source>
        <dbReference type="SAM" id="MobiDB-lite"/>
    </source>
</evidence>
<keyword evidence="1" id="KW-0175">Coiled coil</keyword>
<comment type="caution">
    <text evidence="3">The sequence shown here is derived from an EMBL/GenBank/DDBJ whole genome shotgun (WGS) entry which is preliminary data.</text>
</comment>
<proteinExistence type="predicted"/>
<dbReference type="Proteomes" id="UP000023152">
    <property type="component" value="Unassembled WGS sequence"/>
</dbReference>
<gene>
    <name evidence="3" type="ORF">RFI_15096</name>
</gene>
<dbReference type="AlphaFoldDB" id="X6N754"/>
<evidence type="ECO:0000256" key="1">
    <source>
        <dbReference type="SAM" id="Coils"/>
    </source>
</evidence>
<evidence type="ECO:0000313" key="4">
    <source>
        <dbReference type="Proteomes" id="UP000023152"/>
    </source>
</evidence>
<evidence type="ECO:0000313" key="3">
    <source>
        <dbReference type="EMBL" id="ETO22110.1"/>
    </source>
</evidence>
<name>X6N754_RETFI</name>
<feature type="region of interest" description="Disordered" evidence="2">
    <location>
        <begin position="1"/>
        <end position="33"/>
    </location>
</feature>
<dbReference type="EMBL" id="ASPP01011028">
    <property type="protein sequence ID" value="ETO22110.1"/>
    <property type="molecule type" value="Genomic_DNA"/>
</dbReference>
<feature type="compositionally biased region" description="Basic and acidic residues" evidence="2">
    <location>
        <begin position="12"/>
        <end position="33"/>
    </location>
</feature>
<keyword evidence="4" id="KW-1185">Reference proteome</keyword>